<dbReference type="Proteomes" id="UP000244925">
    <property type="component" value="Unassembled WGS sequence"/>
</dbReference>
<comment type="caution">
    <text evidence="1">The sequence shown here is derived from an EMBL/GenBank/DDBJ whole genome shotgun (WGS) entry which is preliminary data.</text>
</comment>
<dbReference type="InterPro" id="IPR025234">
    <property type="entry name" value="YjzH-like"/>
</dbReference>
<keyword evidence="2" id="KW-1185">Reference proteome</keyword>
<sequence>MITTFDIYNGEPVHDTEVDIDCHVNTGELSLFQDNLSFKENNLNNINMKKFLISMALAAAALSVTSCQQNGKWEYKVVKVAGTEGSNGKFGGMQFSDPSGQLNKLGEEGWELVSSFTEESTVHPNFGNSEYVTGLQPNTRTEVVNFVLKRRK</sequence>
<name>A0A2V1IXI4_9BACT</name>
<proteinExistence type="predicted"/>
<dbReference type="Pfam" id="PF13783">
    <property type="entry name" value="DUF4177"/>
    <property type="match status" value="1"/>
</dbReference>
<evidence type="ECO:0000313" key="2">
    <source>
        <dbReference type="Proteomes" id="UP000244925"/>
    </source>
</evidence>
<protein>
    <submittedName>
        <fullName evidence="1">DUF4177 domain-containing protein</fullName>
    </submittedName>
</protein>
<organism evidence="1 2">
    <name type="scientific">Paramuribaculum intestinale</name>
    <dbReference type="NCBI Taxonomy" id="2094151"/>
    <lineage>
        <taxon>Bacteria</taxon>
        <taxon>Pseudomonadati</taxon>
        <taxon>Bacteroidota</taxon>
        <taxon>Bacteroidia</taxon>
        <taxon>Bacteroidales</taxon>
        <taxon>Muribaculaceae</taxon>
        <taxon>Paramuribaculum</taxon>
    </lineage>
</organism>
<dbReference type="AlphaFoldDB" id="A0A2V1IXI4"/>
<reference evidence="2" key="1">
    <citation type="submission" date="2018-02" db="EMBL/GenBank/DDBJ databases">
        <authorList>
            <person name="Clavel T."/>
            <person name="Strowig T."/>
        </authorList>
    </citation>
    <scope>NUCLEOTIDE SEQUENCE [LARGE SCALE GENOMIC DNA]</scope>
    <source>
        <strain evidence="2">DSM 100764</strain>
    </source>
</reference>
<gene>
    <name evidence="1" type="ORF">C5O25_08815</name>
</gene>
<evidence type="ECO:0000313" key="1">
    <source>
        <dbReference type="EMBL" id="PWB06987.1"/>
    </source>
</evidence>
<dbReference type="EMBL" id="PUBV01000017">
    <property type="protein sequence ID" value="PWB06987.1"/>
    <property type="molecule type" value="Genomic_DNA"/>
</dbReference>
<accession>A0A2V1IXI4</accession>